<feature type="region of interest" description="Disordered" evidence="6">
    <location>
        <begin position="97"/>
        <end position="142"/>
    </location>
</feature>
<gene>
    <name evidence="7" type="primary">PPP1R37</name>
</gene>
<reference evidence="7" key="1">
    <citation type="submission" date="2025-08" db="UniProtKB">
        <authorList>
            <consortium name="Ensembl"/>
        </authorList>
    </citation>
    <scope>IDENTIFICATION</scope>
</reference>
<feature type="region of interest" description="Disordered" evidence="6">
    <location>
        <begin position="679"/>
        <end position="789"/>
    </location>
</feature>
<dbReference type="PROSITE" id="PS51450">
    <property type="entry name" value="LRR"/>
    <property type="match status" value="1"/>
</dbReference>
<keyword evidence="2" id="KW-0677">Repeat</keyword>
<dbReference type="CDD" id="cd00116">
    <property type="entry name" value="LRR_RI"/>
    <property type="match status" value="1"/>
</dbReference>
<dbReference type="PANTHER" id="PTHR24112">
    <property type="entry name" value="LEUCINE-RICH REPEAT, ISOFORM F-RELATED"/>
    <property type="match status" value="1"/>
</dbReference>
<feature type="compositionally biased region" description="Basic and acidic residues" evidence="6">
    <location>
        <begin position="679"/>
        <end position="691"/>
    </location>
</feature>
<dbReference type="Pfam" id="PF13516">
    <property type="entry name" value="LRR_6"/>
    <property type="match status" value="3"/>
</dbReference>
<feature type="compositionally biased region" description="Basic and acidic residues" evidence="6">
    <location>
        <begin position="735"/>
        <end position="747"/>
    </location>
</feature>
<keyword evidence="1" id="KW-0433">Leucine-rich repeat</keyword>
<dbReference type="AlphaFoldDB" id="A0A8C3HL61"/>
<protein>
    <recommendedName>
        <fullName evidence="4">Protein phosphatase 1 regulatory subunit 37</fullName>
    </recommendedName>
    <alternativeName>
        <fullName evidence="5">Leucine-rich repeat-containing protein 68</fullName>
    </alternativeName>
</protein>
<feature type="compositionally biased region" description="Polar residues" evidence="6">
    <location>
        <begin position="199"/>
        <end position="216"/>
    </location>
</feature>
<evidence type="ECO:0000256" key="2">
    <source>
        <dbReference type="ARBA" id="ARBA00022737"/>
    </source>
</evidence>
<evidence type="ECO:0000256" key="5">
    <source>
        <dbReference type="ARBA" id="ARBA00041209"/>
    </source>
</evidence>
<accession>A0A8C3HL61</accession>
<feature type="region of interest" description="Disordered" evidence="6">
    <location>
        <begin position="27"/>
        <end position="55"/>
    </location>
</feature>
<dbReference type="SUPFAM" id="SSF52047">
    <property type="entry name" value="RNI-like"/>
    <property type="match status" value="1"/>
</dbReference>
<keyword evidence="8" id="KW-1185">Reference proteome</keyword>
<proteinExistence type="inferred from homology"/>
<dbReference type="InterPro" id="IPR032675">
    <property type="entry name" value="LRR_dom_sf"/>
</dbReference>
<evidence type="ECO:0000256" key="1">
    <source>
        <dbReference type="ARBA" id="ARBA00022614"/>
    </source>
</evidence>
<evidence type="ECO:0000313" key="7">
    <source>
        <dbReference type="Ensembl" id="ENSCPBP00000019987.1"/>
    </source>
</evidence>
<evidence type="ECO:0000256" key="3">
    <source>
        <dbReference type="ARBA" id="ARBA00038315"/>
    </source>
</evidence>
<organism evidence="7 8">
    <name type="scientific">Chrysemys picta bellii</name>
    <name type="common">Western painted turtle</name>
    <name type="synonym">Emys bellii</name>
    <dbReference type="NCBI Taxonomy" id="8478"/>
    <lineage>
        <taxon>Eukaryota</taxon>
        <taxon>Metazoa</taxon>
        <taxon>Chordata</taxon>
        <taxon>Craniata</taxon>
        <taxon>Vertebrata</taxon>
        <taxon>Euteleostomi</taxon>
        <taxon>Archelosauria</taxon>
        <taxon>Testudinata</taxon>
        <taxon>Testudines</taxon>
        <taxon>Cryptodira</taxon>
        <taxon>Durocryptodira</taxon>
        <taxon>Testudinoidea</taxon>
        <taxon>Emydidae</taxon>
        <taxon>Chrysemys</taxon>
    </lineage>
</organism>
<feature type="region of interest" description="Disordered" evidence="6">
    <location>
        <begin position="647"/>
        <end position="666"/>
    </location>
</feature>
<evidence type="ECO:0000256" key="6">
    <source>
        <dbReference type="SAM" id="MobiDB-lite"/>
    </source>
</evidence>
<dbReference type="GeneTree" id="ENSGT00940000157454"/>
<sequence length="947" mass="102690">MRRGEGAPVPPARRACPASAAMECVQVPPMQPGSAAEGDRRRLLPPPGPQKEEETLVGFEPWAASQEGEDAAGDQMGVKLQESLGLALLSHLDAEILPSKPSSPASGNAPSGEMVDHATVSSAERDLKESEGLDLGEERLQGKETSLVVNHPLQEAFSENEVASRNPHLVAERRNLPEVAAAARGCPGGNEKSLLQAPLSPSQEKLASPPSYNCSLDSEAPSPESPGGDQQVEASPPSEDGKLKHGAKRVTFPSDEDIVSGSLEPKDPWRHAQNVTVEEIIIAYKQACQKLNCKQIPKLLKQIQEFKDLSPRIDCLDLKGEKLDYKACEALEEIFKRVQFKIVDLEQTNLDEDTNCLQYLDARNTPLLDHSAPFVARALRISSTLVVLHLENAGLSGRPLMLLATALKMNMNLRELYLADNKLNGLQDSAQLGNLLKFNCYIHILDLRNNHILDSGLAYICEGLKEQRKGLITLVLWNNQLTHTGMAYMGMTLPHTQSLETLNLGHNPIGNEGVRNLKNGLIGNCSVLRLGLASTKLTCEGAVAVAEFIAESPRLLRLDLRENEIKTGGLMALSLALKVNHSLLRLDLDREPKKESVKSFIETQKALLAEIQNGCKRNFILAKEKEEKEQKLQQSASMPEITITEPIEEGPVENSQGDGTAATPEGDEVGEMLVSKENRHTDKAINSDKDGVTFSDSDTDDEVDTGLEIKDLSKSQKQNDSVHVENVPQTFLSPEKTRDALSSEDRTAPSNMAEETKCEPKGGGSIGTIPGAQAHANSQGNERRISVTSPGRGHKIFVVTRVENLPEKTAENITRLKENISDLQGNAVKQSKLIAQTLPTKTEFLDLQANGTVSTLAANLENAPSAGTPGSVSEKMNSGPCENTVHETPLPNGLKTEFVHALPDTSSGCDGKMGSCAVEHELNCSKNEKELEELLLEASQETGQEPL</sequence>
<dbReference type="InterPro" id="IPR051279">
    <property type="entry name" value="PP1-Reg/Actin-Interact_Protein"/>
</dbReference>
<feature type="region of interest" description="Disordered" evidence="6">
    <location>
        <begin position="862"/>
        <end position="881"/>
    </location>
</feature>
<feature type="compositionally biased region" description="Low complexity" evidence="6">
    <location>
        <begin position="98"/>
        <end position="112"/>
    </location>
</feature>
<dbReference type="PANTHER" id="PTHR24112:SF9">
    <property type="entry name" value="PROTEIN PHOSPHATASE 1 REGULATORY SUBUNIT 37"/>
    <property type="match status" value="1"/>
</dbReference>
<dbReference type="Gene3D" id="3.80.10.10">
    <property type="entry name" value="Ribonuclease Inhibitor"/>
    <property type="match status" value="1"/>
</dbReference>
<evidence type="ECO:0000313" key="8">
    <source>
        <dbReference type="Proteomes" id="UP000694380"/>
    </source>
</evidence>
<dbReference type="InterPro" id="IPR001611">
    <property type="entry name" value="Leu-rich_rpt"/>
</dbReference>
<evidence type="ECO:0000256" key="4">
    <source>
        <dbReference type="ARBA" id="ARBA00040684"/>
    </source>
</evidence>
<dbReference type="SMART" id="SM00368">
    <property type="entry name" value="LRR_RI"/>
    <property type="match status" value="7"/>
</dbReference>
<feature type="compositionally biased region" description="Polar residues" evidence="6">
    <location>
        <begin position="715"/>
        <end position="732"/>
    </location>
</feature>
<dbReference type="Ensembl" id="ENSCPBT00000023513.1">
    <property type="protein sequence ID" value="ENSCPBP00000019987.1"/>
    <property type="gene ID" value="ENSCPBG00000014378.1"/>
</dbReference>
<feature type="compositionally biased region" description="Basic and acidic residues" evidence="6">
    <location>
        <begin position="123"/>
        <end position="142"/>
    </location>
</feature>
<comment type="similarity">
    <text evidence="3">Belongs to the PPP1R37 family.</text>
</comment>
<feature type="region of interest" description="Disordered" evidence="6">
    <location>
        <begin position="183"/>
        <end position="265"/>
    </location>
</feature>
<dbReference type="Proteomes" id="UP000694380">
    <property type="component" value="Unplaced"/>
</dbReference>
<reference evidence="7" key="2">
    <citation type="submission" date="2025-09" db="UniProtKB">
        <authorList>
            <consortium name="Ensembl"/>
        </authorList>
    </citation>
    <scope>IDENTIFICATION</scope>
</reference>
<name>A0A8C3HL61_CHRPI</name>